<dbReference type="KEGG" id="pcon:B0A89_10980"/>
<evidence type="ECO:0008006" key="3">
    <source>
        <dbReference type="Google" id="ProtNLM"/>
    </source>
</evidence>
<dbReference type="RefSeq" id="WP_157115323.1">
    <property type="nucleotide sequence ID" value="NZ_CP020612.1"/>
</dbReference>
<evidence type="ECO:0000313" key="2">
    <source>
        <dbReference type="Proteomes" id="UP000193017"/>
    </source>
</evidence>
<dbReference type="EMBL" id="CP020612">
    <property type="protein sequence ID" value="ARJ70078.1"/>
    <property type="molecule type" value="Genomic_DNA"/>
</dbReference>
<reference evidence="1 2" key="1">
    <citation type="submission" date="2017-03" db="EMBL/GenBank/DDBJ databases">
        <title>Genome sequence of Paracoccus contaminans isolated from a water microcosm.</title>
        <authorList>
            <person name="Aurass P."/>
            <person name="Karste S."/>
            <person name="Trost E."/>
            <person name="Glaeser S.P."/>
            <person name="Kaempfer P."/>
            <person name="Flieger A."/>
        </authorList>
    </citation>
    <scope>NUCLEOTIDE SEQUENCE [LARGE SCALE GENOMIC DNA]</scope>
    <source>
        <strain evidence="2">RKI 16-01929T\LMG 29738T\CCM 8701T\CIP 111112T</strain>
    </source>
</reference>
<accession>A0A1W6CYY6</accession>
<dbReference type="AlphaFoldDB" id="A0A1W6CYY6"/>
<evidence type="ECO:0000313" key="1">
    <source>
        <dbReference type="EMBL" id="ARJ70078.1"/>
    </source>
</evidence>
<gene>
    <name evidence="1" type="ORF">B0A89_10980</name>
</gene>
<organism evidence="1 2">
    <name type="scientific">Paracoccus contaminans</name>
    <dbReference type="NCBI Taxonomy" id="1945662"/>
    <lineage>
        <taxon>Bacteria</taxon>
        <taxon>Pseudomonadati</taxon>
        <taxon>Pseudomonadota</taxon>
        <taxon>Alphaproteobacteria</taxon>
        <taxon>Rhodobacterales</taxon>
        <taxon>Paracoccaceae</taxon>
        <taxon>Paracoccus</taxon>
    </lineage>
</organism>
<keyword evidence="2" id="KW-1185">Reference proteome</keyword>
<name>A0A1W6CYY6_9RHOB</name>
<sequence length="99" mass="10483">MRAIDYTIGETKTWRVAPRVAGGALADLAGASAELRITAAAGVCLRIAAAPDAQGFAFELSPASVDLPSGRYHAALWIRWPGGELRAYGDWVLIVRKGC</sequence>
<proteinExistence type="predicted"/>
<dbReference type="STRING" id="1945662.B0A89_10980"/>
<dbReference type="Proteomes" id="UP000193017">
    <property type="component" value="Chromosome"/>
</dbReference>
<protein>
    <recommendedName>
        <fullName evidence="3">DUF3859 domain-containing protein</fullName>
    </recommendedName>
</protein>